<keyword evidence="5" id="KW-0064">Aspartyl protease</keyword>
<comment type="subcellular location">
    <subcellularLocation>
        <location evidence="1">Cell membrane</location>
    </subcellularLocation>
</comment>
<dbReference type="InterPro" id="IPR033121">
    <property type="entry name" value="PEPTIDASE_A1"/>
</dbReference>
<dbReference type="GO" id="GO:0004190">
    <property type="term" value="F:aspartic-type endopeptidase activity"/>
    <property type="evidence" value="ECO:0007669"/>
    <property type="project" value="UniProtKB-KW"/>
</dbReference>
<accession>A0A9P8UQS7</accession>
<dbReference type="GO" id="GO:0006508">
    <property type="term" value="P:proteolysis"/>
    <property type="evidence" value="ECO:0007669"/>
    <property type="project" value="UniProtKB-KW"/>
</dbReference>
<gene>
    <name evidence="13" type="ORF">BKA67DRAFT_491140</name>
</gene>
<name>A0A9P8UQS7_9PEZI</name>
<dbReference type="InterPro" id="IPR001461">
    <property type="entry name" value="Aspartic_peptidase_A1"/>
</dbReference>
<feature type="disulfide bond" evidence="11">
    <location>
        <begin position="38"/>
        <end position="43"/>
    </location>
</feature>
<evidence type="ECO:0000256" key="3">
    <source>
        <dbReference type="ARBA" id="ARBA00022475"/>
    </source>
</evidence>
<comment type="caution">
    <text evidence="13">The sequence shown here is derived from an EMBL/GenBank/DDBJ whole genome shotgun (WGS) entry which is preliminary data.</text>
</comment>
<dbReference type="PRINTS" id="PR00792">
    <property type="entry name" value="PEPSIN"/>
</dbReference>
<dbReference type="Proteomes" id="UP000758603">
    <property type="component" value="Unassembled WGS sequence"/>
</dbReference>
<evidence type="ECO:0000256" key="9">
    <source>
        <dbReference type="ARBA" id="ARBA00023288"/>
    </source>
</evidence>
<dbReference type="OrthoDB" id="660550at2759"/>
<dbReference type="Pfam" id="PF00026">
    <property type="entry name" value="Asp"/>
    <property type="match status" value="1"/>
</dbReference>
<feature type="non-terminal residue" evidence="13">
    <location>
        <position position="304"/>
    </location>
</feature>
<keyword evidence="7" id="KW-0472">Membrane</keyword>
<dbReference type="GeneID" id="70125868"/>
<evidence type="ECO:0000259" key="12">
    <source>
        <dbReference type="PROSITE" id="PS51767"/>
    </source>
</evidence>
<dbReference type="PANTHER" id="PTHR47966">
    <property type="entry name" value="BETA-SITE APP-CLEAVING ENZYME, ISOFORM A-RELATED"/>
    <property type="match status" value="1"/>
</dbReference>
<keyword evidence="3" id="KW-1003">Cell membrane</keyword>
<dbReference type="PROSITE" id="PS51767">
    <property type="entry name" value="PEPTIDASE_A1"/>
    <property type="match status" value="1"/>
</dbReference>
<dbReference type="InterPro" id="IPR034164">
    <property type="entry name" value="Pepsin-like_dom"/>
</dbReference>
<keyword evidence="8" id="KW-0325">Glycoprotein</keyword>
<sequence length="304" mass="31899">DGTDYSYFIQAQLGSAGTPMYMLIDTGASTTWVMGTGCTSDACTKHSTYGPGDSKTLKDTGKSFSVEYGSGDVSGHYVDDTMAVAGLSVPYEFGLANVTSSQFSSFPFDGILGLARNSGNFNDALKQAKVIDANIFAVSLSRTADGANDGEISFGAIDTSKYTGDITYTSTTDDVSWSIAMDDVSAGGESAGVKGREAYIDTGTTYAFAPPDDVKAMYALIPDSKSSDGVTWTIPCDSTAKIAFTFSGATYSVNAKDFIGASTSNNRCIGNIFGMEVVSGSWLLGDVFLKNVYSVFDIDGKRIG</sequence>
<evidence type="ECO:0000256" key="6">
    <source>
        <dbReference type="ARBA" id="ARBA00022801"/>
    </source>
</evidence>
<feature type="active site" evidence="10">
    <location>
        <position position="201"/>
    </location>
</feature>
<evidence type="ECO:0000313" key="14">
    <source>
        <dbReference type="Proteomes" id="UP000758603"/>
    </source>
</evidence>
<feature type="non-terminal residue" evidence="13">
    <location>
        <position position="1"/>
    </location>
</feature>
<evidence type="ECO:0000256" key="7">
    <source>
        <dbReference type="ARBA" id="ARBA00023136"/>
    </source>
</evidence>
<keyword evidence="9" id="KW-0449">Lipoprotein</keyword>
<organism evidence="13 14">
    <name type="scientific">Truncatella angustata</name>
    <dbReference type="NCBI Taxonomy" id="152316"/>
    <lineage>
        <taxon>Eukaryota</taxon>
        <taxon>Fungi</taxon>
        <taxon>Dikarya</taxon>
        <taxon>Ascomycota</taxon>
        <taxon>Pezizomycotina</taxon>
        <taxon>Sordariomycetes</taxon>
        <taxon>Xylariomycetidae</taxon>
        <taxon>Amphisphaeriales</taxon>
        <taxon>Sporocadaceae</taxon>
        <taxon>Truncatella</taxon>
    </lineage>
</organism>
<dbReference type="EMBL" id="JAGPXC010000002">
    <property type="protein sequence ID" value="KAH6656757.1"/>
    <property type="molecule type" value="Genomic_DNA"/>
</dbReference>
<keyword evidence="14" id="KW-1185">Reference proteome</keyword>
<evidence type="ECO:0000256" key="1">
    <source>
        <dbReference type="ARBA" id="ARBA00004236"/>
    </source>
</evidence>
<evidence type="ECO:0000313" key="13">
    <source>
        <dbReference type="EMBL" id="KAH6656757.1"/>
    </source>
</evidence>
<dbReference type="RefSeq" id="XP_045960991.1">
    <property type="nucleotide sequence ID" value="XM_046096976.1"/>
</dbReference>
<dbReference type="CDD" id="cd05471">
    <property type="entry name" value="pepsin_like"/>
    <property type="match status" value="1"/>
</dbReference>
<reference evidence="13" key="1">
    <citation type="journal article" date="2021" name="Nat. Commun.">
        <title>Genetic determinants of endophytism in the Arabidopsis root mycobiome.</title>
        <authorList>
            <person name="Mesny F."/>
            <person name="Miyauchi S."/>
            <person name="Thiergart T."/>
            <person name="Pickel B."/>
            <person name="Atanasova L."/>
            <person name="Karlsson M."/>
            <person name="Huettel B."/>
            <person name="Barry K.W."/>
            <person name="Haridas S."/>
            <person name="Chen C."/>
            <person name="Bauer D."/>
            <person name="Andreopoulos W."/>
            <person name="Pangilinan J."/>
            <person name="LaButti K."/>
            <person name="Riley R."/>
            <person name="Lipzen A."/>
            <person name="Clum A."/>
            <person name="Drula E."/>
            <person name="Henrissat B."/>
            <person name="Kohler A."/>
            <person name="Grigoriev I.V."/>
            <person name="Martin F.M."/>
            <person name="Hacquard S."/>
        </authorList>
    </citation>
    <scope>NUCLEOTIDE SEQUENCE</scope>
    <source>
        <strain evidence="13">MPI-SDFR-AT-0073</strain>
    </source>
</reference>
<dbReference type="GO" id="GO:0005886">
    <property type="term" value="C:plasma membrane"/>
    <property type="evidence" value="ECO:0007669"/>
    <property type="project" value="UniProtKB-SubCell"/>
</dbReference>
<dbReference type="FunFam" id="2.40.70.10:FF:000060">
    <property type="entry name" value="Aspartic-type endopeptidase ctsD"/>
    <property type="match status" value="1"/>
</dbReference>
<feature type="active site" evidence="10">
    <location>
        <position position="25"/>
    </location>
</feature>
<keyword evidence="6" id="KW-0378">Hydrolase</keyword>
<feature type="domain" description="Peptidase A1" evidence="12">
    <location>
        <begin position="7"/>
        <end position="304"/>
    </location>
</feature>
<dbReference type="PANTHER" id="PTHR47966:SF75">
    <property type="entry name" value="ENDOPEPTIDASE (CTSD), PUTATIVE (AFU_ORTHOLOGUE AFUA_4G07040)-RELATED"/>
    <property type="match status" value="1"/>
</dbReference>
<evidence type="ECO:0000256" key="5">
    <source>
        <dbReference type="ARBA" id="ARBA00022750"/>
    </source>
</evidence>
<keyword evidence="4" id="KW-0645">Protease</keyword>
<feature type="disulfide bond" evidence="11">
    <location>
        <begin position="236"/>
        <end position="268"/>
    </location>
</feature>
<dbReference type="Gene3D" id="2.40.70.10">
    <property type="entry name" value="Acid Proteases"/>
    <property type="match status" value="2"/>
</dbReference>
<proteinExistence type="inferred from homology"/>
<dbReference type="SUPFAM" id="SSF50630">
    <property type="entry name" value="Acid proteases"/>
    <property type="match status" value="1"/>
</dbReference>
<comment type="similarity">
    <text evidence="2">Belongs to the peptidase A1 family.</text>
</comment>
<dbReference type="AlphaFoldDB" id="A0A9P8UQS7"/>
<evidence type="ECO:0000256" key="2">
    <source>
        <dbReference type="ARBA" id="ARBA00007447"/>
    </source>
</evidence>
<dbReference type="InterPro" id="IPR021109">
    <property type="entry name" value="Peptidase_aspartic_dom_sf"/>
</dbReference>
<evidence type="ECO:0000256" key="10">
    <source>
        <dbReference type="PIRSR" id="PIRSR601461-1"/>
    </source>
</evidence>
<evidence type="ECO:0000256" key="4">
    <source>
        <dbReference type="ARBA" id="ARBA00022670"/>
    </source>
</evidence>
<evidence type="ECO:0000256" key="11">
    <source>
        <dbReference type="PIRSR" id="PIRSR601461-2"/>
    </source>
</evidence>
<evidence type="ECO:0000256" key="8">
    <source>
        <dbReference type="ARBA" id="ARBA00023180"/>
    </source>
</evidence>
<protein>
    <submittedName>
        <fullName evidence="13">Aspartic peptidase domain-containing protein</fullName>
    </submittedName>
</protein>
<keyword evidence="11" id="KW-1015">Disulfide bond</keyword>